<gene>
    <name evidence="4" type="ORF">SAMN05444370_12923</name>
</gene>
<protein>
    <submittedName>
        <fullName evidence="4">Conjugative relaxase domain-containing protein, TrwC/TraI family</fullName>
    </submittedName>
</protein>
<dbReference type="AlphaFoldDB" id="A0A1H4FWC6"/>
<feature type="compositionally biased region" description="Basic and acidic residues" evidence="1">
    <location>
        <begin position="1015"/>
        <end position="1038"/>
    </location>
</feature>
<proteinExistence type="predicted"/>
<sequence>MLSIGAVTSAAGASGYFNRDDYYTRDADSPSAWWGAGAERLGLAGRVERGAFEAVLEGRLPGVHERLGFAQQGAWKHKAGWDLTFSAPKSVSILAEVAGDTRLLAAHDAAVKAALETVERDLAATRVKNDGRIVREPTGALVVALFRHDLSRNRDPQLHTHAVVANATPTERGWRSIDSRALYDAKMAIGLRYRQELALRVQRLGYAIDVTPNGGFEIRGVTSQTIAAFSTRRAEIEARLDALGKGDGLGTAKDADAATLATRRAKSAGERTAEPQRWRARLDGRALGALDGLRAAAERAGPKAARSHEGAARTVAAADVLREATAALAERDAAFSVDRLMGLAGKIAVGRATDADLAGALTDAMSRGGALARRVVEADRLARVDMEKEGLTTEALRAEERALIAAEAAGRGAVARLASPQLAGRAIARAAASAKEPRHAWTEDQRAATIALLTTRNSVVAVQGLAGTAKTSTVLATYAAEARRLGKDLHALAPTASAAETLAQALGLEGRTVDRHLAELKSGVTRPIQNRWGYAEPIWIVDEASMLSTAKLRSLLDAATAQKARVVLVGDVRQLGSVEAGAAFRQMQEAGMQTAVLERIVRQTDAALRQAVEQAATGDAARATGYFAGGGGALIVDKDADARLTALASAWLALSPAERAATILIEPSRAGRARINAAIREGLAAEGTLSGPALAAPRLESKGLTTVEKRFVFSYAPGDTVRFQRGYRFDGVAVAKDDYLTVVEVRQGDGVVALRTPADATVLWRPAEKGAAKAEVFARETGELRAGDRIVWTRNDARLGLRNGLEGRVVEVDPAARTAAIAFADKRVRVIGMDAADAGHWRHGYAQTAHSAQGRTAERVLIHAESHRINLINASSFYVALSRARANGALVTDDLAELRKALAGRAGVKMSALDASEAARVADQTVARELGVAARLAERLSEALRSLRVEPRRAEPALDSAAALFAGRTPEPTAKRVPERSENATRLRPEPSRPRERDRDAARRPESLDAVLQAAEERRRVDAARAPRRPSQDRGLER</sequence>
<dbReference type="Pfam" id="PF01443">
    <property type="entry name" value="Viral_helicase1"/>
    <property type="match status" value="1"/>
</dbReference>
<dbReference type="GO" id="GO:0005524">
    <property type="term" value="F:ATP binding"/>
    <property type="evidence" value="ECO:0007669"/>
    <property type="project" value="InterPro"/>
</dbReference>
<feature type="compositionally biased region" description="Basic and acidic residues" evidence="1">
    <location>
        <begin position="973"/>
        <end position="1007"/>
    </location>
</feature>
<feature type="domain" description="TrwC relaxase" evidence="3">
    <location>
        <begin position="12"/>
        <end position="282"/>
    </location>
</feature>
<dbReference type="CDD" id="cd17933">
    <property type="entry name" value="DEXSc_RecD-like"/>
    <property type="match status" value="1"/>
</dbReference>
<dbReference type="Gene3D" id="3.40.50.300">
    <property type="entry name" value="P-loop containing nucleotide triphosphate hydrolases"/>
    <property type="match status" value="2"/>
</dbReference>
<dbReference type="Proteomes" id="UP000198703">
    <property type="component" value="Unassembled WGS sequence"/>
</dbReference>
<organism evidence="4 5">
    <name type="scientific">Rubrimonas cliftonensis</name>
    <dbReference type="NCBI Taxonomy" id="89524"/>
    <lineage>
        <taxon>Bacteria</taxon>
        <taxon>Pseudomonadati</taxon>
        <taxon>Pseudomonadota</taxon>
        <taxon>Alphaproteobacteria</taxon>
        <taxon>Rhodobacterales</taxon>
        <taxon>Paracoccaceae</taxon>
        <taxon>Rubrimonas</taxon>
    </lineage>
</organism>
<reference evidence="4 5" key="1">
    <citation type="submission" date="2016-10" db="EMBL/GenBank/DDBJ databases">
        <authorList>
            <person name="de Groot N.N."/>
        </authorList>
    </citation>
    <scope>NUCLEOTIDE SEQUENCE [LARGE SCALE GENOMIC DNA]</scope>
    <source>
        <strain evidence="4 5">DSM 15345</strain>
    </source>
</reference>
<dbReference type="OrthoDB" id="98563at2"/>
<keyword evidence="5" id="KW-1185">Reference proteome</keyword>
<evidence type="ECO:0000259" key="2">
    <source>
        <dbReference type="Pfam" id="PF01443"/>
    </source>
</evidence>
<feature type="region of interest" description="Disordered" evidence="1">
    <location>
        <begin position="960"/>
        <end position="1038"/>
    </location>
</feature>
<accession>A0A1H4FWC6</accession>
<evidence type="ECO:0000313" key="4">
    <source>
        <dbReference type="EMBL" id="SEB01150.1"/>
    </source>
</evidence>
<dbReference type="InterPro" id="IPR027417">
    <property type="entry name" value="P-loop_NTPase"/>
</dbReference>
<dbReference type="EMBL" id="FNQM01000029">
    <property type="protein sequence ID" value="SEB01150.1"/>
    <property type="molecule type" value="Genomic_DNA"/>
</dbReference>
<dbReference type="STRING" id="89524.SAMN05444370_12923"/>
<dbReference type="RefSeq" id="WP_093256331.1">
    <property type="nucleotide sequence ID" value="NZ_FNQM01000029.1"/>
</dbReference>
<dbReference type="InterPro" id="IPR027351">
    <property type="entry name" value="(+)RNA_virus_helicase_core_dom"/>
</dbReference>
<evidence type="ECO:0000313" key="5">
    <source>
        <dbReference type="Proteomes" id="UP000198703"/>
    </source>
</evidence>
<dbReference type="NCBIfam" id="TIGR02686">
    <property type="entry name" value="relax_trwC"/>
    <property type="match status" value="1"/>
</dbReference>
<name>A0A1H4FWC6_9RHOB</name>
<evidence type="ECO:0000256" key="1">
    <source>
        <dbReference type="SAM" id="MobiDB-lite"/>
    </source>
</evidence>
<evidence type="ECO:0000259" key="3">
    <source>
        <dbReference type="Pfam" id="PF08751"/>
    </source>
</evidence>
<dbReference type="NCBIfam" id="NF041492">
    <property type="entry name" value="MobF"/>
    <property type="match status" value="1"/>
</dbReference>
<dbReference type="CDD" id="cd18809">
    <property type="entry name" value="SF1_C_RecD"/>
    <property type="match status" value="1"/>
</dbReference>
<dbReference type="InterPro" id="IPR014059">
    <property type="entry name" value="TraI/TrwC_relax"/>
</dbReference>
<dbReference type="Pfam" id="PF13604">
    <property type="entry name" value="AAA_30"/>
    <property type="match status" value="1"/>
</dbReference>
<dbReference type="SUPFAM" id="SSF55464">
    <property type="entry name" value="Origin of replication-binding domain, RBD-like"/>
    <property type="match status" value="1"/>
</dbReference>
<dbReference type="SUPFAM" id="SSF52540">
    <property type="entry name" value="P-loop containing nucleoside triphosphate hydrolases"/>
    <property type="match status" value="2"/>
</dbReference>
<feature type="domain" description="(+)RNA virus helicase C-terminal" evidence="2">
    <location>
        <begin position="843"/>
        <end position="887"/>
    </location>
</feature>
<dbReference type="Pfam" id="PF08751">
    <property type="entry name" value="TrwC"/>
    <property type="match status" value="1"/>
</dbReference>
<dbReference type="InterPro" id="IPR014862">
    <property type="entry name" value="TrwC"/>
</dbReference>